<dbReference type="Pfam" id="PF05912">
    <property type="entry name" value="DUF870"/>
    <property type="match status" value="1"/>
</dbReference>
<comment type="caution">
    <text evidence="2">The sequence shown here is derived from an EMBL/GenBank/DDBJ whole genome shotgun (WGS) entry which is preliminary data.</text>
</comment>
<dbReference type="EMBL" id="PDUG01000004">
    <property type="protein sequence ID" value="PIC36956.1"/>
    <property type="molecule type" value="Genomic_DNA"/>
</dbReference>
<evidence type="ECO:0000313" key="2">
    <source>
        <dbReference type="EMBL" id="PIC36956.1"/>
    </source>
</evidence>
<feature type="chain" id="PRO_5013949249" evidence="1">
    <location>
        <begin position="20"/>
        <end position="141"/>
    </location>
</feature>
<accession>A0A2G5UCH3</accession>
<dbReference type="Proteomes" id="UP000230233">
    <property type="component" value="Chromosome IV"/>
</dbReference>
<name>A0A2G5UCH3_9PELO</name>
<protein>
    <submittedName>
        <fullName evidence="2">Uncharacterized protein</fullName>
    </submittedName>
</protein>
<dbReference type="OrthoDB" id="5898627at2759"/>
<reference evidence="3" key="1">
    <citation type="submission" date="2017-10" db="EMBL/GenBank/DDBJ databases">
        <title>Rapid genome shrinkage in a self-fertile nematode reveals novel sperm competition proteins.</title>
        <authorList>
            <person name="Yin D."/>
            <person name="Schwarz E.M."/>
            <person name="Thomas C.G."/>
            <person name="Felde R.L."/>
            <person name="Korf I.F."/>
            <person name="Cutter A.D."/>
            <person name="Schartner C.M."/>
            <person name="Ralston E.J."/>
            <person name="Meyer B.J."/>
            <person name="Haag E.S."/>
        </authorList>
    </citation>
    <scope>NUCLEOTIDE SEQUENCE [LARGE SCALE GENOMIC DNA]</scope>
    <source>
        <strain evidence="3">JU1422</strain>
    </source>
</reference>
<keyword evidence="3" id="KW-1185">Reference proteome</keyword>
<sequence length="141" mass="16441">MIFYRILFLIFLDFSLIQSDPINLSLKIRCPFNRNWCAKLKVYEEDNTWFSHDYLKNQAFCTKDPFKEFHYPPMNLGGDLSPSYEFNVIFYHNCTSDGQFARYSPRQSLGWVPVDGEQNVPLDVEIGDKGAYGECLFGILV</sequence>
<dbReference type="InterPro" id="IPR008588">
    <property type="entry name" value="DUF870_CAE_spp"/>
</dbReference>
<evidence type="ECO:0000256" key="1">
    <source>
        <dbReference type="SAM" id="SignalP"/>
    </source>
</evidence>
<gene>
    <name evidence="2" type="primary">Cnig_chr_IV.g15764</name>
    <name evidence="2" type="ORF">B9Z55_015764</name>
</gene>
<dbReference type="AlphaFoldDB" id="A0A2G5UCH3"/>
<keyword evidence="1" id="KW-0732">Signal</keyword>
<evidence type="ECO:0000313" key="3">
    <source>
        <dbReference type="Proteomes" id="UP000230233"/>
    </source>
</evidence>
<feature type="signal peptide" evidence="1">
    <location>
        <begin position="1"/>
        <end position="19"/>
    </location>
</feature>
<proteinExistence type="predicted"/>
<organism evidence="2 3">
    <name type="scientific">Caenorhabditis nigoni</name>
    <dbReference type="NCBI Taxonomy" id="1611254"/>
    <lineage>
        <taxon>Eukaryota</taxon>
        <taxon>Metazoa</taxon>
        <taxon>Ecdysozoa</taxon>
        <taxon>Nematoda</taxon>
        <taxon>Chromadorea</taxon>
        <taxon>Rhabditida</taxon>
        <taxon>Rhabditina</taxon>
        <taxon>Rhabditomorpha</taxon>
        <taxon>Rhabditoidea</taxon>
        <taxon>Rhabditidae</taxon>
        <taxon>Peloderinae</taxon>
        <taxon>Caenorhabditis</taxon>
    </lineage>
</organism>